<dbReference type="FunFam" id="1.10.1200.10:FF:000005">
    <property type="entry name" value="Nonribosomal peptide synthetase 1"/>
    <property type="match status" value="3"/>
</dbReference>
<dbReference type="InterPro" id="IPR020806">
    <property type="entry name" value="PKS_PP-bd"/>
</dbReference>
<dbReference type="NCBIfam" id="TIGR01720">
    <property type="entry name" value="NRPS-para261"/>
    <property type="match status" value="1"/>
</dbReference>
<dbReference type="GO" id="GO:0008610">
    <property type="term" value="P:lipid biosynthetic process"/>
    <property type="evidence" value="ECO:0007669"/>
    <property type="project" value="UniProtKB-ARBA"/>
</dbReference>
<dbReference type="GO" id="GO:0044550">
    <property type="term" value="P:secondary metabolite biosynthetic process"/>
    <property type="evidence" value="ECO:0007669"/>
    <property type="project" value="TreeGrafter"/>
</dbReference>
<dbReference type="Pfam" id="PF00501">
    <property type="entry name" value="AMP-binding"/>
    <property type="match status" value="3"/>
</dbReference>
<dbReference type="EMBL" id="QDGB01000280">
    <property type="protein sequence ID" value="RQX15284.1"/>
    <property type="molecule type" value="Genomic_DNA"/>
</dbReference>
<evidence type="ECO:0000259" key="5">
    <source>
        <dbReference type="PROSITE" id="PS50075"/>
    </source>
</evidence>
<dbReference type="Gene3D" id="3.30.300.30">
    <property type="match status" value="3"/>
</dbReference>
<evidence type="ECO:0000256" key="2">
    <source>
        <dbReference type="ARBA" id="ARBA00022450"/>
    </source>
</evidence>
<dbReference type="CDD" id="cd19543">
    <property type="entry name" value="DCL_NRPS"/>
    <property type="match status" value="1"/>
</dbReference>
<sequence length="3474" mass="372923">MGAFVTATATPGQASGIADILSLTPLQEGLLFHAHLAADGPDVYTGQLTVALDGPLDAERLRAAGQSVLDRRPNLRVAFRRRKNGQSVAVVPRHVPLPWSALTLAEDELPGFLDTDLATRLDPATAPLLRMTLVRLGPHRHRLVITHHHLLLDGWSVPLLLDELIALYRGDLLPEPADFRDYLAWTAAQDRPAAEAAWREALAGLDGPTVLAGRPPADAVVPERLVRDLPVELTARLTALGRARGLTMNTIVQGAWGVVAGALTGRDDVVVGATVAGRPPDLPGADTMIGLFINTIPVRITLDPAAPVATVLRRLQDGQVRLMEHQHLGLAEIQRLAGHGDLFDTLTVFENYPLGESLPEPVDGVRVTGADVRDCAHYPLTLTARPGHRLHLDLEYRADLIDRDAAGTLLDRLTLVLTRICDAPDAPLAAVDVLTSAERDRALRGWNDTARPVPDTTVSALFHEQATRTPTAVALVADGREWTFADVERWAAGLAGALRERGVTRTDRVALALPRALTVPAVFGVLDSGAAYLPLDLNQPTARITAMLDDATPAVLVVAAGDDPAPHWTGPRLVVGSAVPEATPFVGAPSAEDPAYVIFTSGSTGRPKGVVVPHRGIVNLFGSHRERLMTGPRRRVAHVASFTFDGSWEPLIWLLDGHTLHVIDSDVYHDAAALVGHLRDQRIDVLDVTPTFLRELVPAGVLDAGLSVLLVGGEAIDGQLWQRVCATPGLTCHDLYGPTEASVDAYGWEGPDRSAYRLANVRTYVLDGGLRPVAPGVLGEVYVAGAGLAHGYLNRAGLTAERFVADPFGPAGARMYRTGDLARFDRDGVLEFAGRADGQVKVRGYRIEVGEIEAALGQAAVVVRDGRLVAYVVGGPVDMDRLRATLPDYMIPSAFVEMDALPRTVAGKLDVAALPAPDFVGSGVGRTARSSREQHLCDLFAEVLGVPSVGIDDDFFAMGGHSLLVMRLAGRVRAVMGVELPVRAVFDTPTVAGLLPRLVGSSRAPLVARPRPDRVPLSYAQQRLWFLYRLEGPNPTYNIPIAWRLRGRLDTDALIAAVGDVVARHETLRTIFGDQDGGEPYQRVLPAESVAVPVADIAEADLPERLAEIGTYGFRLDHEPPLRAWLFRIAPDEHVLLLLLHHIAGDEWSDVPLRRDIVAAYTARCAGLAPAFPPLPVQYADFALWQREESSALTAQVDGWREALAGLPDEVDLPADRPRPAEASHRGDVVDFTLPAEVTERLRALARSTGTSMFMVVQAAVAVLLSRLGAGTDVPLGAPVAGRPDAALDDLVGFFVNTLVLRTDTSGDPSFQELLARVRETDLAAFDRQDVPFEHLVEALNPVRSLGRHPLFQTMVSYLGEADGAWHLGSLRVETERVRQQVAMFDLSFDFFETRGGIRAELEYATDRYDSSSAQTLVERLQRVLATVAADPSAVVSRIDVLAPAERSRLLAVEAAAPIPSNSIVDLFVAQAAARPDAVALVSGGRAWTFAELDDWSSRLAGALAAYAGGLVALATSRPLTVPAILGVLKAGAAYLPLDAYQPTDRITAMLDDAQPAILVTTGDTDVPWSGPRLVVGSAVPEAAPFVGAPSADDAAYVIFTSGSTGRPKGVVVPHRGIVNLFGSHRERLMAGPRRRVAHVASFTFDGSWEPLIWLLDGHTLHVLDDDEYRDPGVLVSRLSEQHIDVLDVTPTFLRELLPAGLLDTGLSVLLVGGEAIDGQLWQRVCATPGLTCHDLYGPTEASVDAYGWHGPGRSAYRLANVRTYLLDAGLQPVAPGVLGEVYVAGAGLAHGYLNRAGLTAERFVADPFGPAGARMYRTGDLARFNRDGVLEFAGRADGQVKVRGYRIEVGEIEAALGRAAVVVRDGRLVAYVVGGPVDTDRLRATLPDYMIPSAFVEVDALPRTIAGKLDVAALPTPDFSTLVGGTAARNSREQHLCDLFAEVLGLPSVGIHDDFFALGGHSLLVMRLAGRVRAVMGVELPVRAVFDAPTVAGLLPRLVGSSRAPLVARPRPDRVPLSYAQQRLWFLYRLEGPNPTYNIPIAWRLRGRLDTDALIAAVGDVVARHETLRTIFPDVDGAPYQHILQPAAVPVAFHEGGDVDAAAAHAFALDREPPLRVDVFRVAPDEHVLLLLLHHIAGDEWSDEPLRADLTAAYEARRAGHAPAFRPLPVQYADFALWQREQSADLTEQVQAWREALAGLPDEVDLPADRPRPAEASHRGDLVDFALPDAVARDLRHLARSTGTSLFMVVQAAVAVLLSRLGAGTDVPLGAPVAGRPDAVLDDLVGFFVNTLVLRTDTSGDPSFQELLARVRETDLAAFDRQDVPFEHLVEALNPVRSLSRHPLFQTMVSYLPGGGDTWTLAELTGRPEPVGHRTAMFDLSFDFADAPDGGIEGSLEFATDRYDRTTAHTVVERLQRVLATVAADPSAVVSRIDVLSPDERDRLFDADVNATIPPGSIVDLFETQASTTPTAVALVSGGRSWTFAELDGWSSRLAGVLAGRDVGRGDLVALAVPRPLTVPAILGVLKAGAAYLPLDAYQPTDRIAAMLDDAAPTLVLTTGDTSLPPGTARLLLDDRTVFEGPIGSTTRPRADDPAYVIFTSGSTGRPKGVVVPHRGIVNLFGSHRERLMTGPRRRVAHVASFTFDGSWEPLIWLLDGHTLHVLDDDEYRDDAALIGYVRRHHVDVLDVTPTYLRELVPAGVLDAGLSVLLVGGEAIDGQLWQRVCATPGLTCHDLYGPTEASVDAYGWHGPGRSAYRLANVRTYVLDAGMRPVPPGVLGEVYVAGAGLAHGYLNRAGLTAERFVADPFGPAGARMYRTGDLARFYRDGVLEFAGRADGQVKIRGYRIEVGEIEAALGQAAVVVRDGRLVAYVVGGPVDTDRLRATLPDYMIPSAFVQVDALPRTIAGKLDVAALPTPDFSTLVGGTAARNSREQHLCDLFAEVLGLPSVGIHDDFFALGGDSIVSIQLVSRARAAGLGISPRDVFRHRTPAGLAQAATVEVAVTEDPREAYGSAPLTPVMRWLAEVDGPTTGYSQSMLLHAPAGLTAAGLAEVLQALVDRHDLLRARVTEDGVRIPEPGAPVDVVRVASYDEKDLPAIAAAARDRLDPARGVMLQAVLLEPGHLLLVVHHYAVDGVSWRVLLPDLVAAWAARQAATPITLPPTGTSFRRWARELDGLSRDARTVAQLPYWAEVLAGPRAPLGSRPLDPTRDRTGTCDEITIELPPEETQPLLTTVPTGFHAGVGDVLLTGLALALRDWAGGAGWLVMLEGHGREEHLVAGADLSRTVGWFTSEYPVRLDLGTEHPGDALKTIKERLRAAPDNGVGYGLLRYLNPETATVLAGYDKPLISFNYLGRFAAGNADEGPWEPAGEGWGGGADDGMPADYPLEINATTEDHADGPRLAATFTWPRGLLTEEQVRDLAGRWREALRALAADPGSGGYTPSDLSLVELSQADIDSLEAEFADLESEWETQ</sequence>
<dbReference type="InterPro" id="IPR010071">
    <property type="entry name" value="AA_adenyl_dom"/>
</dbReference>
<dbReference type="PROSITE" id="PS50075">
    <property type="entry name" value="CARRIER"/>
    <property type="match status" value="3"/>
</dbReference>
<dbReference type="PANTHER" id="PTHR45527:SF1">
    <property type="entry name" value="FATTY ACID SYNTHASE"/>
    <property type="match status" value="1"/>
</dbReference>
<dbReference type="SUPFAM" id="SSF56801">
    <property type="entry name" value="Acetyl-CoA synthetase-like"/>
    <property type="match status" value="3"/>
</dbReference>
<proteinExistence type="predicted"/>
<dbReference type="SUPFAM" id="SSF52777">
    <property type="entry name" value="CoA-dependent acyltransferases"/>
    <property type="match status" value="8"/>
</dbReference>
<dbReference type="InterPro" id="IPR006162">
    <property type="entry name" value="Ppantetheine_attach_site"/>
</dbReference>
<dbReference type="InterPro" id="IPR020845">
    <property type="entry name" value="AMP-binding_CS"/>
</dbReference>
<dbReference type="PANTHER" id="PTHR45527">
    <property type="entry name" value="NONRIBOSOMAL PEPTIDE SYNTHETASE"/>
    <property type="match status" value="1"/>
</dbReference>
<dbReference type="Pfam" id="PF00550">
    <property type="entry name" value="PP-binding"/>
    <property type="match status" value="3"/>
</dbReference>
<dbReference type="InterPro" id="IPR036736">
    <property type="entry name" value="ACP-like_sf"/>
</dbReference>
<dbReference type="InterPro" id="IPR001242">
    <property type="entry name" value="Condensation_dom"/>
</dbReference>
<dbReference type="GO" id="GO:0031177">
    <property type="term" value="F:phosphopantetheine binding"/>
    <property type="evidence" value="ECO:0007669"/>
    <property type="project" value="InterPro"/>
</dbReference>
<feature type="domain" description="Carrier" evidence="5">
    <location>
        <begin position="1928"/>
        <end position="2003"/>
    </location>
</feature>
<keyword evidence="3" id="KW-0597">Phosphoprotein</keyword>
<dbReference type="CDD" id="cd05930">
    <property type="entry name" value="A_NRPS"/>
    <property type="match status" value="3"/>
</dbReference>
<dbReference type="CDD" id="cd19540">
    <property type="entry name" value="LCL_NRPS-like"/>
    <property type="match status" value="2"/>
</dbReference>
<dbReference type="InterPro" id="IPR009081">
    <property type="entry name" value="PP-bd_ACP"/>
</dbReference>
<name>A0A3N9XQM1_9ACTN</name>
<protein>
    <submittedName>
        <fullName evidence="6">Non-ribosomal peptide synthetase</fullName>
    </submittedName>
</protein>
<reference evidence="6 7" key="1">
    <citation type="submission" date="2018-04" db="EMBL/GenBank/DDBJ databases">
        <title>Micromonosporas from Atacama Desert.</title>
        <authorList>
            <person name="Carro L."/>
            <person name="Klenk H.-P."/>
            <person name="Goodfellow M."/>
        </authorList>
    </citation>
    <scope>NUCLEOTIDE SEQUENCE [LARGE SCALE GENOMIC DNA]</scope>
    <source>
        <strain evidence="6 7">LB19</strain>
    </source>
</reference>
<comment type="cofactor">
    <cofactor evidence="1">
        <name>pantetheine 4'-phosphate</name>
        <dbReference type="ChEBI" id="CHEBI:47942"/>
    </cofactor>
</comment>
<dbReference type="GO" id="GO:0043041">
    <property type="term" value="P:amino acid activation for nonribosomal peptide biosynthetic process"/>
    <property type="evidence" value="ECO:0007669"/>
    <property type="project" value="TreeGrafter"/>
</dbReference>
<dbReference type="Gene3D" id="3.30.559.30">
    <property type="entry name" value="Nonribosomal peptide synthetase, condensation domain"/>
    <property type="match status" value="4"/>
</dbReference>
<organism evidence="6 7">
    <name type="scientific">Micromonospora ureilytica</name>
    <dbReference type="NCBI Taxonomy" id="709868"/>
    <lineage>
        <taxon>Bacteria</taxon>
        <taxon>Bacillati</taxon>
        <taxon>Actinomycetota</taxon>
        <taxon>Actinomycetes</taxon>
        <taxon>Micromonosporales</taxon>
        <taxon>Micromonosporaceae</taxon>
        <taxon>Micromonospora</taxon>
    </lineage>
</organism>
<dbReference type="InterPro" id="IPR045851">
    <property type="entry name" value="AMP-bd_C_sf"/>
</dbReference>
<keyword evidence="2" id="KW-0596">Phosphopantetheine</keyword>
<feature type="domain" description="Carrier" evidence="5">
    <location>
        <begin position="2928"/>
        <end position="3002"/>
    </location>
</feature>
<dbReference type="InterPro" id="IPR000873">
    <property type="entry name" value="AMP-dep_synth/lig_dom"/>
</dbReference>
<dbReference type="Gene3D" id="2.30.38.10">
    <property type="entry name" value="Luciferase, Domain 3"/>
    <property type="match status" value="3"/>
</dbReference>
<dbReference type="CDD" id="cd19534">
    <property type="entry name" value="E_NRPS"/>
    <property type="match status" value="1"/>
</dbReference>
<feature type="domain" description="Carrier" evidence="5">
    <location>
        <begin position="927"/>
        <end position="1002"/>
    </location>
</feature>
<dbReference type="NCBIfam" id="TIGR01733">
    <property type="entry name" value="AA-adenyl-dom"/>
    <property type="match status" value="3"/>
</dbReference>
<dbReference type="PROSITE" id="PS00012">
    <property type="entry name" value="PHOSPHOPANTETHEINE"/>
    <property type="match status" value="3"/>
</dbReference>
<dbReference type="OrthoDB" id="5476914at2"/>
<evidence type="ECO:0000256" key="4">
    <source>
        <dbReference type="ARBA" id="ARBA00023194"/>
    </source>
</evidence>
<dbReference type="NCBIfam" id="NF003417">
    <property type="entry name" value="PRK04813.1"/>
    <property type="match status" value="3"/>
</dbReference>
<dbReference type="Pfam" id="PF00668">
    <property type="entry name" value="Condensation"/>
    <property type="match status" value="4"/>
</dbReference>
<evidence type="ECO:0000256" key="3">
    <source>
        <dbReference type="ARBA" id="ARBA00022553"/>
    </source>
</evidence>
<dbReference type="Gene3D" id="3.40.50.980">
    <property type="match status" value="6"/>
</dbReference>
<comment type="caution">
    <text evidence="6">The sequence shown here is derived from an EMBL/GenBank/DDBJ whole genome shotgun (WGS) entry which is preliminary data.</text>
</comment>
<evidence type="ECO:0000313" key="7">
    <source>
        <dbReference type="Proteomes" id="UP000278981"/>
    </source>
</evidence>
<dbReference type="Gene3D" id="1.10.1200.10">
    <property type="entry name" value="ACP-like"/>
    <property type="match status" value="3"/>
</dbReference>
<dbReference type="SMART" id="SM00823">
    <property type="entry name" value="PKS_PP"/>
    <property type="match status" value="3"/>
</dbReference>
<accession>A0A3N9XQM1</accession>
<dbReference type="PROSITE" id="PS00455">
    <property type="entry name" value="AMP_BINDING"/>
    <property type="match status" value="3"/>
</dbReference>
<evidence type="ECO:0000256" key="1">
    <source>
        <dbReference type="ARBA" id="ARBA00001957"/>
    </source>
</evidence>
<dbReference type="FunFam" id="2.30.38.10:FF:000001">
    <property type="entry name" value="Non-ribosomal peptide synthetase PvdI"/>
    <property type="match status" value="1"/>
</dbReference>
<dbReference type="Gene3D" id="3.30.559.10">
    <property type="entry name" value="Chloramphenicol acetyltransferase-like domain"/>
    <property type="match status" value="4"/>
</dbReference>
<dbReference type="GO" id="GO:0017000">
    <property type="term" value="P:antibiotic biosynthetic process"/>
    <property type="evidence" value="ECO:0007669"/>
    <property type="project" value="UniProtKB-KW"/>
</dbReference>
<dbReference type="InterPro" id="IPR023213">
    <property type="entry name" value="CAT-like_dom_sf"/>
</dbReference>
<dbReference type="GO" id="GO:0005829">
    <property type="term" value="C:cytosol"/>
    <property type="evidence" value="ECO:0007669"/>
    <property type="project" value="TreeGrafter"/>
</dbReference>
<dbReference type="InterPro" id="IPR010060">
    <property type="entry name" value="NRPS_synth"/>
</dbReference>
<dbReference type="GO" id="GO:0003824">
    <property type="term" value="F:catalytic activity"/>
    <property type="evidence" value="ECO:0007669"/>
    <property type="project" value="InterPro"/>
</dbReference>
<evidence type="ECO:0000313" key="6">
    <source>
        <dbReference type="EMBL" id="RQX15284.1"/>
    </source>
</evidence>
<dbReference type="Proteomes" id="UP000278981">
    <property type="component" value="Unassembled WGS sequence"/>
</dbReference>
<gene>
    <name evidence="6" type="ORF">DDE19_19345</name>
</gene>
<dbReference type="SUPFAM" id="SSF47336">
    <property type="entry name" value="ACP-like"/>
    <property type="match status" value="3"/>
</dbReference>
<keyword evidence="4" id="KW-0045">Antibiotic biosynthesis</keyword>